<sequence>MAKLVFDIETIGENFDELDSSTQEALTAWVRRYTDDEDEQQKLSAQLKERLGLSPFTGEIVVLGVYDTDRKKGTVYYQAPNGKHEESTEGDMVFKPTTEKEMLARFWEGAKQYTEFISFNGRCFDAPFLAIRSAVHKLRPTKDLLSNRYLSSQRNAAQHIDLIDQLTFYGAFRPRPNLHLATRAFGIESPKEEMSGEEVTPFFNAGRYLDIARYNARDLIATNELYLRWQEYLHL</sequence>
<dbReference type="Proteomes" id="UP000231152">
    <property type="component" value="Unassembled WGS sequence"/>
</dbReference>
<dbReference type="AlphaFoldDB" id="A0A2M8LE11"/>
<dbReference type="InterPro" id="IPR019288">
    <property type="entry name" value="3'-5'_exonuclease_PolB-like"/>
</dbReference>
<protein>
    <submittedName>
        <fullName evidence="2">3'-5' exonuclease</fullName>
    </submittedName>
</protein>
<organism evidence="2 3">
    <name type="scientific">Candidatus Uhrbacteria bacterium CG10_big_fil_rev_8_21_14_0_10_48_11</name>
    <dbReference type="NCBI Taxonomy" id="1975037"/>
    <lineage>
        <taxon>Bacteria</taxon>
        <taxon>Candidatus Uhriibacteriota</taxon>
    </lineage>
</organism>
<reference evidence="2 3" key="1">
    <citation type="submission" date="2017-09" db="EMBL/GenBank/DDBJ databases">
        <title>Depth-based differentiation of microbial function through sediment-hosted aquifers and enrichment of novel symbionts in the deep terrestrial subsurface.</title>
        <authorList>
            <person name="Probst A.J."/>
            <person name="Ladd B."/>
            <person name="Jarett J.K."/>
            <person name="Geller-Mcgrath D.E."/>
            <person name="Sieber C.M."/>
            <person name="Emerson J.B."/>
            <person name="Anantharaman K."/>
            <person name="Thomas B.C."/>
            <person name="Malmstrom R."/>
            <person name="Stieglmeier M."/>
            <person name="Klingl A."/>
            <person name="Woyke T."/>
            <person name="Ryan C.M."/>
            <person name="Banfield J.F."/>
        </authorList>
    </citation>
    <scope>NUCLEOTIDE SEQUENCE [LARGE SCALE GENOMIC DNA]</scope>
    <source>
        <strain evidence="2">CG10_big_fil_rev_8_21_14_0_10_48_11</strain>
    </source>
</reference>
<dbReference type="GO" id="GO:0004527">
    <property type="term" value="F:exonuclease activity"/>
    <property type="evidence" value="ECO:0007669"/>
    <property type="project" value="UniProtKB-KW"/>
</dbReference>
<proteinExistence type="predicted"/>
<keyword evidence="2" id="KW-0378">Hydrolase</keyword>
<evidence type="ECO:0000313" key="2">
    <source>
        <dbReference type="EMBL" id="PJE75691.1"/>
    </source>
</evidence>
<dbReference type="Pfam" id="PF10108">
    <property type="entry name" value="DNA_pol_B_exo2"/>
    <property type="match status" value="1"/>
</dbReference>
<keyword evidence="2" id="KW-0269">Exonuclease</keyword>
<dbReference type="SUPFAM" id="SSF53098">
    <property type="entry name" value="Ribonuclease H-like"/>
    <property type="match status" value="1"/>
</dbReference>
<comment type="caution">
    <text evidence="2">The sequence shown here is derived from an EMBL/GenBank/DDBJ whole genome shotgun (WGS) entry which is preliminary data.</text>
</comment>
<dbReference type="InterPro" id="IPR012337">
    <property type="entry name" value="RNaseH-like_sf"/>
</dbReference>
<keyword evidence="2" id="KW-0540">Nuclease</keyword>
<gene>
    <name evidence="2" type="ORF">COV04_03785</name>
</gene>
<evidence type="ECO:0000313" key="3">
    <source>
        <dbReference type="Proteomes" id="UP000231152"/>
    </source>
</evidence>
<dbReference type="InterPro" id="IPR036397">
    <property type="entry name" value="RNaseH_sf"/>
</dbReference>
<dbReference type="EMBL" id="PFET01000012">
    <property type="protein sequence ID" value="PJE75691.1"/>
    <property type="molecule type" value="Genomic_DNA"/>
</dbReference>
<dbReference type="GO" id="GO:0003676">
    <property type="term" value="F:nucleic acid binding"/>
    <property type="evidence" value="ECO:0007669"/>
    <property type="project" value="InterPro"/>
</dbReference>
<name>A0A2M8LE11_9BACT</name>
<feature type="domain" description="Predicted 3'-5' exonuclease PolB-like" evidence="1">
    <location>
        <begin position="97"/>
        <end position="231"/>
    </location>
</feature>
<accession>A0A2M8LE11</accession>
<evidence type="ECO:0000259" key="1">
    <source>
        <dbReference type="Pfam" id="PF10108"/>
    </source>
</evidence>
<dbReference type="Gene3D" id="3.30.420.10">
    <property type="entry name" value="Ribonuclease H-like superfamily/Ribonuclease H"/>
    <property type="match status" value="1"/>
</dbReference>